<reference evidence="6" key="1">
    <citation type="submission" date="2016-10" db="EMBL/GenBank/DDBJ databases">
        <authorList>
            <person name="Varghese N."/>
            <person name="Submissions S."/>
        </authorList>
    </citation>
    <scope>NUCLEOTIDE SEQUENCE [LARGE SCALE GENOMIC DNA]</scope>
    <source>
        <strain evidence="6">IBRC-M 10403</strain>
    </source>
</reference>
<dbReference type="SMART" id="SM00354">
    <property type="entry name" value="HTH_LACI"/>
    <property type="match status" value="1"/>
</dbReference>
<dbReference type="InterPro" id="IPR028082">
    <property type="entry name" value="Peripla_BP_I"/>
</dbReference>
<dbReference type="AlphaFoldDB" id="A0A1G6RZQ6"/>
<evidence type="ECO:0000256" key="2">
    <source>
        <dbReference type="ARBA" id="ARBA00023125"/>
    </source>
</evidence>
<gene>
    <name evidence="5" type="ORF">SAMN05216174_107132</name>
</gene>
<dbReference type="PRINTS" id="PR00036">
    <property type="entry name" value="HTHLACI"/>
</dbReference>
<keyword evidence="6" id="KW-1185">Reference proteome</keyword>
<dbReference type="PROSITE" id="PS00356">
    <property type="entry name" value="HTH_LACI_1"/>
    <property type="match status" value="1"/>
</dbReference>
<dbReference type="Proteomes" id="UP000199501">
    <property type="component" value="Unassembled WGS sequence"/>
</dbReference>
<dbReference type="OrthoDB" id="59108at2"/>
<evidence type="ECO:0000313" key="6">
    <source>
        <dbReference type="Proteomes" id="UP000199501"/>
    </source>
</evidence>
<keyword evidence="3" id="KW-0804">Transcription</keyword>
<dbReference type="GO" id="GO:0000976">
    <property type="term" value="F:transcription cis-regulatory region binding"/>
    <property type="evidence" value="ECO:0007669"/>
    <property type="project" value="TreeGrafter"/>
</dbReference>
<proteinExistence type="predicted"/>
<dbReference type="EMBL" id="FMZZ01000007">
    <property type="protein sequence ID" value="SDD10150.1"/>
    <property type="molecule type" value="Genomic_DNA"/>
</dbReference>
<evidence type="ECO:0000313" key="5">
    <source>
        <dbReference type="EMBL" id="SDD10150.1"/>
    </source>
</evidence>
<dbReference type="CDD" id="cd01392">
    <property type="entry name" value="HTH_LacI"/>
    <property type="match status" value="1"/>
</dbReference>
<dbReference type="GO" id="GO:0003700">
    <property type="term" value="F:DNA-binding transcription factor activity"/>
    <property type="evidence" value="ECO:0007669"/>
    <property type="project" value="TreeGrafter"/>
</dbReference>
<evidence type="ECO:0000259" key="4">
    <source>
        <dbReference type="PROSITE" id="PS50932"/>
    </source>
</evidence>
<evidence type="ECO:0000256" key="3">
    <source>
        <dbReference type="ARBA" id="ARBA00023163"/>
    </source>
</evidence>
<dbReference type="InterPro" id="IPR010982">
    <property type="entry name" value="Lambda_DNA-bd_dom_sf"/>
</dbReference>
<dbReference type="SUPFAM" id="SSF47413">
    <property type="entry name" value="lambda repressor-like DNA-binding domains"/>
    <property type="match status" value="1"/>
</dbReference>
<dbReference type="PANTHER" id="PTHR30146">
    <property type="entry name" value="LACI-RELATED TRANSCRIPTIONAL REPRESSOR"/>
    <property type="match status" value="1"/>
</dbReference>
<dbReference type="PROSITE" id="PS50932">
    <property type="entry name" value="HTH_LACI_2"/>
    <property type="match status" value="1"/>
</dbReference>
<dbReference type="Gene3D" id="3.40.50.2300">
    <property type="match status" value="2"/>
</dbReference>
<dbReference type="InterPro" id="IPR000843">
    <property type="entry name" value="HTH_LacI"/>
</dbReference>
<feature type="domain" description="HTH lacI-type" evidence="4">
    <location>
        <begin position="15"/>
        <end position="71"/>
    </location>
</feature>
<keyword evidence="2 5" id="KW-0238">DNA-binding</keyword>
<dbReference type="SUPFAM" id="SSF53822">
    <property type="entry name" value="Periplasmic binding protein-like I"/>
    <property type="match status" value="1"/>
</dbReference>
<keyword evidence="1" id="KW-0805">Transcription regulation</keyword>
<evidence type="ECO:0000256" key="1">
    <source>
        <dbReference type="ARBA" id="ARBA00023015"/>
    </source>
</evidence>
<dbReference type="STRING" id="1271860.SAMN05216174_107132"/>
<dbReference type="Pfam" id="PF13377">
    <property type="entry name" value="Peripla_BP_3"/>
    <property type="match status" value="1"/>
</dbReference>
<dbReference type="Pfam" id="PF00356">
    <property type="entry name" value="LacI"/>
    <property type="match status" value="1"/>
</dbReference>
<dbReference type="PANTHER" id="PTHR30146:SF153">
    <property type="entry name" value="LACTOSE OPERON REPRESSOR"/>
    <property type="match status" value="1"/>
</dbReference>
<dbReference type="Gene3D" id="1.10.260.40">
    <property type="entry name" value="lambda repressor-like DNA-binding domains"/>
    <property type="match status" value="1"/>
</dbReference>
<name>A0A1G6RZQ6_9PSEU</name>
<protein>
    <submittedName>
        <fullName evidence="5">DNA-binding transcriptional regulator, LacI/PurR family</fullName>
    </submittedName>
</protein>
<sequence length="332" mass="34030">MAPSEPMDPGTSRAPTLGDVARRAGVSTATVSFVLNGRAEGRVSAATQVRVQEAVDALGYVTHAHARALRNGRGDLVILALGESALTRSITRGFTAFVRRLAAAGFTVAMGGQAPDKAKKWAELRPAAVVVPVSTLTEKIVETVRRGGGTVIGVGRVASELAPTVVLDDGPIGRAAAAELVARGRGNLVALVPSGIAEDDLAANRLTGIREAAAGVRPVPMDPTPADAARVVDQLLRSDPPDGVVGTSDVLAGLVLGALLDRGVAVPGEVAVVGIDDEPLCEMVRPRLTSVGYDAADAGAALAAPVLAAIADEWDPALATLSRRPLLRRRET</sequence>
<accession>A0A1G6RZQ6</accession>
<organism evidence="5 6">
    <name type="scientific">Actinokineospora iranica</name>
    <dbReference type="NCBI Taxonomy" id="1271860"/>
    <lineage>
        <taxon>Bacteria</taxon>
        <taxon>Bacillati</taxon>
        <taxon>Actinomycetota</taxon>
        <taxon>Actinomycetes</taxon>
        <taxon>Pseudonocardiales</taxon>
        <taxon>Pseudonocardiaceae</taxon>
        <taxon>Actinokineospora</taxon>
    </lineage>
</organism>
<dbReference type="InterPro" id="IPR046335">
    <property type="entry name" value="LacI/GalR-like_sensor"/>
</dbReference>